<dbReference type="GO" id="GO:0003677">
    <property type="term" value="F:DNA binding"/>
    <property type="evidence" value="ECO:0007669"/>
    <property type="project" value="UniProtKB-KW"/>
</dbReference>
<dbReference type="Proteomes" id="UP000028630">
    <property type="component" value="Unassembled WGS sequence"/>
</dbReference>
<dbReference type="OrthoDB" id="6473838at2"/>
<evidence type="ECO:0000313" key="6">
    <source>
        <dbReference type="Proteomes" id="UP000028630"/>
    </source>
</evidence>
<gene>
    <name evidence="5" type="ORF">GTGU_00292</name>
</gene>
<dbReference type="EMBL" id="JMTB01000017">
    <property type="protein sequence ID" value="KFC12524.1"/>
    <property type="molecule type" value="Genomic_DNA"/>
</dbReference>
<evidence type="ECO:0000256" key="2">
    <source>
        <dbReference type="ARBA" id="ARBA00023015"/>
    </source>
</evidence>
<dbReference type="InterPro" id="IPR010534">
    <property type="entry name" value="Phage_933W_GpQ"/>
</dbReference>
<evidence type="ECO:0000256" key="1">
    <source>
        <dbReference type="ARBA" id="ARBA00010234"/>
    </source>
</evidence>
<evidence type="ECO:0000313" key="5">
    <source>
        <dbReference type="EMBL" id="KFC12524.1"/>
    </source>
</evidence>
<dbReference type="RefSeq" id="WP_038153647.1">
    <property type="nucleotide sequence ID" value="NZ_JMTB01000017.1"/>
</dbReference>
<dbReference type="Pfam" id="PF06530">
    <property type="entry name" value="Phage_antitermQ"/>
    <property type="match status" value="1"/>
</dbReference>
<dbReference type="eggNOG" id="ENOG502ZA4V">
    <property type="taxonomic scope" value="Bacteria"/>
</dbReference>
<sequence>MKLELTKDQYQWIDQWLQLWGAWTQTGKIDKSMINMIAKFMATVQPQESSRPVCSDDDGMLIDGVIRHYLKNIDENAWRVLFAYYVCNSSEISIATWQHAICSPRMMRTRAGNQYKRPSISTVRREVKGVLNASLYCLYQPLQNAFICRDNVKKVAKKVDNVLAF</sequence>
<keyword evidence="3" id="KW-0238">DNA-binding</keyword>
<dbReference type="AlphaFoldDB" id="A0A085AQM9"/>
<keyword evidence="4" id="KW-0804">Transcription</keyword>
<name>A0A085AQM9_9ENTR</name>
<comment type="similarity">
    <text evidence="1">Belongs to the phage antitermination Q type 1 family.</text>
</comment>
<proteinExistence type="inferred from homology"/>
<organism evidence="5 6">
    <name type="scientific">Trabulsiella guamensis ATCC 49490</name>
    <dbReference type="NCBI Taxonomy" id="1005994"/>
    <lineage>
        <taxon>Bacteria</taxon>
        <taxon>Pseudomonadati</taxon>
        <taxon>Pseudomonadota</taxon>
        <taxon>Gammaproteobacteria</taxon>
        <taxon>Enterobacterales</taxon>
        <taxon>Enterobacteriaceae</taxon>
        <taxon>Trabulsiella</taxon>
    </lineage>
</organism>
<evidence type="ECO:0000256" key="4">
    <source>
        <dbReference type="ARBA" id="ARBA00023163"/>
    </source>
</evidence>
<dbReference type="GO" id="GO:0060567">
    <property type="term" value="P:negative regulation of termination of DNA-templated transcription"/>
    <property type="evidence" value="ECO:0007669"/>
    <property type="project" value="InterPro"/>
</dbReference>
<evidence type="ECO:0000256" key="3">
    <source>
        <dbReference type="ARBA" id="ARBA00023125"/>
    </source>
</evidence>
<accession>A0A085AQM9</accession>
<keyword evidence="6" id="KW-1185">Reference proteome</keyword>
<comment type="caution">
    <text evidence="5">The sequence shown here is derived from an EMBL/GenBank/DDBJ whole genome shotgun (WGS) entry which is preliminary data.</text>
</comment>
<keyword evidence="2" id="KW-0805">Transcription regulation</keyword>
<protein>
    <submittedName>
        <fullName evidence="5">Phage antitermination protein Q</fullName>
    </submittedName>
</protein>
<reference evidence="6" key="1">
    <citation type="submission" date="2014-05" db="EMBL/GenBank/DDBJ databases">
        <title>ATOL: Assembling a taxonomically balanced genome-scale reconstruction of the evolutionary history of the Enterobacteriaceae.</title>
        <authorList>
            <person name="Plunkett G. III"/>
            <person name="Neeno-Eckwall E.C."/>
            <person name="Glasner J.D."/>
            <person name="Perna N.T."/>
        </authorList>
    </citation>
    <scope>NUCLEOTIDE SEQUENCE [LARGE SCALE GENOMIC DNA]</scope>
    <source>
        <strain evidence="6">ATCC 49490</strain>
    </source>
</reference>